<dbReference type="GO" id="GO:0061630">
    <property type="term" value="F:ubiquitin protein ligase activity"/>
    <property type="evidence" value="ECO:0000318"/>
    <property type="project" value="GO_Central"/>
</dbReference>
<organism evidence="5 6">
    <name type="scientific">Monosiga brevicollis</name>
    <name type="common">Choanoflagellate</name>
    <dbReference type="NCBI Taxonomy" id="81824"/>
    <lineage>
        <taxon>Eukaryota</taxon>
        <taxon>Choanoflagellata</taxon>
        <taxon>Craspedida</taxon>
        <taxon>Salpingoecidae</taxon>
        <taxon>Monosiga</taxon>
    </lineage>
</organism>
<dbReference type="Pfam" id="PF25390">
    <property type="entry name" value="WD40_RLD"/>
    <property type="match status" value="1"/>
</dbReference>
<dbReference type="InParanoid" id="A9UXF3"/>
<sequence length="395" mass="41859">MLSCARWLRRPLTPPCRPVPLPLRGVFRTRAVVQRPPGSLQDVGYIAWLSKEFSPTGQRPRPPHICVCGWNSAGQLALNNIEPPCVPHLTMLPPWPGVRRVNRVACGWDFTYFVVEGDASSLLVCGSNKYGQLGLPSSVSLAMAATAHPLGTAHRIIRAAAGMRHGAVVTANGAVLTAGQGRHGQLGRPLADAASCDFAFEACAIPSELSSKTLVACGTQHTVIAHHATVWGCGANRHGQLGRHPTTRAEARRASTLLTRLTDFSVPIAALHAGWSHTTAILANGQVQSWGRRDYGQLGAPLDVDSSTHDSADRLSCATLRVPDGTRAIALGSEHALLLTAASPARILAWGWNEHGNVGRPPTSEPIVETPIPVPTHGQPILVLAGGAHSIVLQV</sequence>
<dbReference type="GeneID" id="5890608"/>
<dbReference type="GO" id="GO:0006511">
    <property type="term" value="P:ubiquitin-dependent protein catabolic process"/>
    <property type="evidence" value="ECO:0000318"/>
    <property type="project" value="GO_Central"/>
</dbReference>
<dbReference type="STRING" id="81824.A9UXF3"/>
<dbReference type="KEGG" id="mbr:MONBRDRAFT_7792"/>
<dbReference type="FunCoup" id="A9UXF3">
    <property type="interactions" value="512"/>
</dbReference>
<dbReference type="AlphaFoldDB" id="A9UXF3"/>
<protein>
    <recommendedName>
        <fullName evidence="4">RCC1-like domain-containing protein</fullName>
    </recommendedName>
</protein>
<feature type="domain" description="RCC1-like" evidence="4">
    <location>
        <begin position="65"/>
        <end position="392"/>
    </location>
</feature>
<dbReference type="PANTHER" id="PTHR45982">
    <property type="entry name" value="REGULATOR OF CHROMOSOME CONDENSATION"/>
    <property type="match status" value="1"/>
</dbReference>
<evidence type="ECO:0000259" key="4">
    <source>
        <dbReference type="Pfam" id="PF25390"/>
    </source>
</evidence>
<evidence type="ECO:0000256" key="3">
    <source>
        <dbReference type="PROSITE-ProRule" id="PRU00235"/>
    </source>
</evidence>
<feature type="repeat" description="RCC1" evidence="3">
    <location>
        <begin position="120"/>
        <end position="172"/>
    </location>
</feature>
<dbReference type="Gene3D" id="2.130.10.30">
    <property type="entry name" value="Regulator of chromosome condensation 1/beta-lactamase-inhibitor protein II"/>
    <property type="match status" value="2"/>
</dbReference>
<evidence type="ECO:0000313" key="6">
    <source>
        <dbReference type="Proteomes" id="UP000001357"/>
    </source>
</evidence>
<dbReference type="EMBL" id="CH991549">
    <property type="protein sequence ID" value="EDQ89835.1"/>
    <property type="molecule type" value="Genomic_DNA"/>
</dbReference>
<feature type="repeat" description="RCC1" evidence="3">
    <location>
        <begin position="173"/>
        <end position="228"/>
    </location>
</feature>
<dbReference type="PANTHER" id="PTHR45982:SF1">
    <property type="entry name" value="REGULATOR OF CHROMOSOME CONDENSATION"/>
    <property type="match status" value="1"/>
</dbReference>
<feature type="repeat" description="RCC1" evidence="3">
    <location>
        <begin position="345"/>
        <end position="395"/>
    </location>
</feature>
<accession>A9UXF3</accession>
<dbReference type="SUPFAM" id="SSF50985">
    <property type="entry name" value="RCC1/BLIP-II"/>
    <property type="match status" value="1"/>
</dbReference>
<dbReference type="RefSeq" id="XP_001745257.1">
    <property type="nucleotide sequence ID" value="XM_001745205.1"/>
</dbReference>
<dbReference type="InterPro" id="IPR051553">
    <property type="entry name" value="Ran_GTPase-activating"/>
</dbReference>
<evidence type="ECO:0000313" key="5">
    <source>
        <dbReference type="EMBL" id="EDQ89835.1"/>
    </source>
</evidence>
<keyword evidence="1" id="KW-0344">Guanine-nucleotide releasing factor</keyword>
<reference evidence="5 6" key="1">
    <citation type="journal article" date="2008" name="Nature">
        <title>The genome of the choanoflagellate Monosiga brevicollis and the origin of metazoans.</title>
        <authorList>
            <consortium name="JGI Sequencing"/>
            <person name="King N."/>
            <person name="Westbrook M.J."/>
            <person name="Young S.L."/>
            <person name="Kuo A."/>
            <person name="Abedin M."/>
            <person name="Chapman J."/>
            <person name="Fairclough S."/>
            <person name="Hellsten U."/>
            <person name="Isogai Y."/>
            <person name="Letunic I."/>
            <person name="Marr M."/>
            <person name="Pincus D."/>
            <person name="Putnam N."/>
            <person name="Rokas A."/>
            <person name="Wright K.J."/>
            <person name="Zuzow R."/>
            <person name="Dirks W."/>
            <person name="Good M."/>
            <person name="Goodstein D."/>
            <person name="Lemons D."/>
            <person name="Li W."/>
            <person name="Lyons J.B."/>
            <person name="Morris A."/>
            <person name="Nichols S."/>
            <person name="Richter D.J."/>
            <person name="Salamov A."/>
            <person name="Bork P."/>
            <person name="Lim W.A."/>
            <person name="Manning G."/>
            <person name="Miller W.T."/>
            <person name="McGinnis W."/>
            <person name="Shapiro H."/>
            <person name="Tjian R."/>
            <person name="Grigoriev I.V."/>
            <person name="Rokhsar D."/>
        </authorList>
    </citation>
    <scope>NUCLEOTIDE SEQUENCE [LARGE SCALE GENOMIC DNA]</scope>
    <source>
        <strain evidence="6">MX1 / ATCC 50154</strain>
    </source>
</reference>
<dbReference type="GO" id="GO:0016567">
    <property type="term" value="P:protein ubiquitination"/>
    <property type="evidence" value="ECO:0000318"/>
    <property type="project" value="GO_Central"/>
</dbReference>
<name>A9UXF3_MONBE</name>
<gene>
    <name evidence="5" type="ORF">MONBRDRAFT_7792</name>
</gene>
<proteinExistence type="predicted"/>
<dbReference type="Proteomes" id="UP000001357">
    <property type="component" value="Unassembled WGS sequence"/>
</dbReference>
<dbReference type="InterPro" id="IPR009091">
    <property type="entry name" value="RCC1/BLIP-II"/>
</dbReference>
<dbReference type="InterPro" id="IPR058923">
    <property type="entry name" value="RCC1-like_dom"/>
</dbReference>
<evidence type="ECO:0000256" key="1">
    <source>
        <dbReference type="ARBA" id="ARBA00022658"/>
    </source>
</evidence>
<feature type="repeat" description="RCC1" evidence="3">
    <location>
        <begin position="226"/>
        <end position="284"/>
    </location>
</feature>
<feature type="repeat" description="RCC1" evidence="3">
    <location>
        <begin position="285"/>
        <end position="342"/>
    </location>
</feature>
<dbReference type="GO" id="GO:0005737">
    <property type="term" value="C:cytoplasm"/>
    <property type="evidence" value="ECO:0000318"/>
    <property type="project" value="GO_Central"/>
</dbReference>
<dbReference type="eggNOG" id="KOG1426">
    <property type="taxonomic scope" value="Eukaryota"/>
</dbReference>
<dbReference type="PROSITE" id="PS50012">
    <property type="entry name" value="RCC1_3"/>
    <property type="match status" value="5"/>
</dbReference>
<evidence type="ECO:0000256" key="2">
    <source>
        <dbReference type="ARBA" id="ARBA00022737"/>
    </source>
</evidence>
<dbReference type="PRINTS" id="PR00633">
    <property type="entry name" value="RCCNDNSATION"/>
</dbReference>
<keyword evidence="2" id="KW-0677">Repeat</keyword>
<keyword evidence="6" id="KW-1185">Reference proteome</keyword>
<dbReference type="InterPro" id="IPR000408">
    <property type="entry name" value="Reg_chr_condens"/>
</dbReference>